<protein>
    <submittedName>
        <fullName evidence="1">Uncharacterized protein</fullName>
    </submittedName>
</protein>
<evidence type="ECO:0000313" key="2">
    <source>
        <dbReference type="Proteomes" id="UP000239757"/>
    </source>
</evidence>
<dbReference type="EMBL" id="KZ664164">
    <property type="protein sequence ID" value="PPS07257.1"/>
    <property type="molecule type" value="Genomic_DNA"/>
</dbReference>
<gene>
    <name evidence="1" type="ORF">GOBAR_AA13397</name>
</gene>
<dbReference type="Proteomes" id="UP000239757">
    <property type="component" value="Unassembled WGS sequence"/>
</dbReference>
<evidence type="ECO:0000313" key="1">
    <source>
        <dbReference type="EMBL" id="PPS07257.1"/>
    </source>
</evidence>
<reference evidence="1 2" key="1">
    <citation type="submission" date="2015-01" db="EMBL/GenBank/DDBJ databases">
        <title>Genome of allotetraploid Gossypium barbadense reveals genomic plasticity and fiber elongation in cotton evolution.</title>
        <authorList>
            <person name="Chen X."/>
            <person name="Liu X."/>
            <person name="Zhao B."/>
            <person name="Zheng H."/>
            <person name="Hu Y."/>
            <person name="Lu G."/>
            <person name="Yang C."/>
            <person name="Chen J."/>
            <person name="Shan C."/>
            <person name="Zhang L."/>
            <person name="Zhou Y."/>
            <person name="Wang L."/>
            <person name="Guo W."/>
            <person name="Bai Y."/>
            <person name="Ruan J."/>
            <person name="Shangguan X."/>
            <person name="Mao Y."/>
            <person name="Jiang J."/>
            <person name="Zhu Y."/>
            <person name="Lei J."/>
            <person name="Kang H."/>
            <person name="Chen S."/>
            <person name="He X."/>
            <person name="Wang R."/>
            <person name="Wang Y."/>
            <person name="Chen J."/>
            <person name="Wang L."/>
            <person name="Yu S."/>
            <person name="Wang B."/>
            <person name="Wei J."/>
            <person name="Song S."/>
            <person name="Lu X."/>
            <person name="Gao Z."/>
            <person name="Gu W."/>
            <person name="Deng X."/>
            <person name="Ma D."/>
            <person name="Wang S."/>
            <person name="Liang W."/>
            <person name="Fang L."/>
            <person name="Cai C."/>
            <person name="Zhu X."/>
            <person name="Zhou B."/>
            <person name="Zhang Y."/>
            <person name="Chen Z."/>
            <person name="Xu S."/>
            <person name="Zhu R."/>
            <person name="Wang S."/>
            <person name="Zhang T."/>
            <person name="Zhao G."/>
        </authorList>
    </citation>
    <scope>NUCLEOTIDE SEQUENCE [LARGE SCALE GENOMIC DNA]</scope>
    <source>
        <strain evidence="2">cv. Xinhai21</strain>
        <tissue evidence="1">Leaf</tissue>
    </source>
</reference>
<organism evidence="1 2">
    <name type="scientific">Gossypium barbadense</name>
    <name type="common">Sea Island cotton</name>
    <name type="synonym">Hibiscus barbadensis</name>
    <dbReference type="NCBI Taxonomy" id="3634"/>
    <lineage>
        <taxon>Eukaryota</taxon>
        <taxon>Viridiplantae</taxon>
        <taxon>Streptophyta</taxon>
        <taxon>Embryophyta</taxon>
        <taxon>Tracheophyta</taxon>
        <taxon>Spermatophyta</taxon>
        <taxon>Magnoliopsida</taxon>
        <taxon>eudicotyledons</taxon>
        <taxon>Gunneridae</taxon>
        <taxon>Pentapetalae</taxon>
        <taxon>rosids</taxon>
        <taxon>malvids</taxon>
        <taxon>Malvales</taxon>
        <taxon>Malvaceae</taxon>
        <taxon>Malvoideae</taxon>
        <taxon>Gossypium</taxon>
    </lineage>
</organism>
<sequence>MEKHGRARGKARFCFFDTGVAVDNNTRAWYPNTWAWEKPTKLGTTVQYGRGPHTPKTHGRGIVAGHDLNCKIRKTQAHFQSNYLDEGKHLSLHD</sequence>
<dbReference type="AlphaFoldDB" id="A0A2P5XV89"/>
<accession>A0A2P5XV89</accession>
<proteinExistence type="predicted"/>
<name>A0A2P5XV89_GOSBA</name>